<reference evidence="7 8" key="2">
    <citation type="submission" date="2018-11" db="EMBL/GenBank/DDBJ databases">
        <authorList>
            <consortium name="Pathogen Informatics"/>
        </authorList>
    </citation>
    <scope>NUCLEOTIDE SEQUENCE [LARGE SCALE GENOMIC DNA]</scope>
</reference>
<keyword evidence="4" id="KW-0804">Transcription</keyword>
<dbReference type="GO" id="GO:0140680">
    <property type="term" value="F:histone H3K36me/H3K36me2 demethylase activity"/>
    <property type="evidence" value="ECO:0007669"/>
    <property type="project" value="UniProtKB-EC"/>
</dbReference>
<evidence type="ECO:0000256" key="3">
    <source>
        <dbReference type="ARBA" id="ARBA00047915"/>
    </source>
</evidence>
<dbReference type="SUPFAM" id="SSF51197">
    <property type="entry name" value="Clavaminate synthase-like"/>
    <property type="match status" value="1"/>
</dbReference>
<accession>A0A183D3W2</accession>
<comment type="subcellular location">
    <subcellularLocation>
        <location evidence="4">Nucleus</location>
    </subcellularLocation>
</comment>
<keyword evidence="8" id="KW-1185">Reference proteome</keyword>
<dbReference type="InterPro" id="IPR039994">
    <property type="entry name" value="NO66-like"/>
</dbReference>
<dbReference type="EC" id="1.14.11.27" evidence="4"/>
<evidence type="ECO:0000313" key="9">
    <source>
        <dbReference type="WBParaSite" id="GPUH_0000340901-mRNA-1"/>
    </source>
</evidence>
<dbReference type="PROSITE" id="PS51184">
    <property type="entry name" value="JMJC"/>
    <property type="match status" value="1"/>
</dbReference>
<name>A0A183D3W2_9BILA</name>
<sequence length="350" mass="40162">FFFQNYIEYGTNVNIAQYENQRRQTFNGVGKVYPYNVQDSLQSGYSVQFTNPQSYCDTVWYYCDLLQEVFGCFVGANTYITPANKAGFAPHWDDIDAFLLQLEGRKHWKLYAPPDEDGMLPRISSDNFTDEDVVGLSLIFDDWLEQGDLLYIPRGFIHQVLRKIFLVVIGKSSVACHWHRARDLIRLMDQGFTDKTVHSLHLTVSVCRKVTYADLLERFIPPAITSFAEQKRKMRESLPVGYVEMASVLGSQYPISKSAITKYGLLICTALRLLFLIVFLFLCVFCSYAMWKKHFDERSSVCVCVCAARLYRFFISRPTKTTGLKLWGLDLRTRAGPTPKMGGLTRVVLT</sequence>
<dbReference type="Gene3D" id="2.60.120.650">
    <property type="entry name" value="Cupin"/>
    <property type="match status" value="1"/>
</dbReference>
<keyword evidence="4" id="KW-0805">Transcription regulation</keyword>
<protein>
    <recommendedName>
        <fullName evidence="4">Bifunctional lysine-specific demethylase and histidyl-hydroxylase</fullName>
        <ecNumber evidence="4">1.14.11.27</ecNumber>
    </recommendedName>
</protein>
<evidence type="ECO:0000259" key="6">
    <source>
        <dbReference type="PROSITE" id="PS51184"/>
    </source>
</evidence>
<dbReference type="InterPro" id="IPR003347">
    <property type="entry name" value="JmjC_dom"/>
</dbReference>
<dbReference type="GO" id="GO:0005506">
    <property type="term" value="F:iron ion binding"/>
    <property type="evidence" value="ECO:0007669"/>
    <property type="project" value="UniProtKB-UniRule"/>
</dbReference>
<comment type="similarity">
    <text evidence="4">Belongs to the ROX family.</text>
</comment>
<gene>
    <name evidence="7" type="ORF">GPUH_LOCUS3404</name>
</gene>
<proteinExistence type="inferred from homology"/>
<dbReference type="PANTHER" id="PTHR13096">
    <property type="entry name" value="MINA53 MYC INDUCED NUCLEAR ANTIGEN"/>
    <property type="match status" value="1"/>
</dbReference>
<keyword evidence="4" id="KW-0560">Oxidoreductase</keyword>
<dbReference type="EMBL" id="UYRT01005807">
    <property type="protein sequence ID" value="VDK39422.1"/>
    <property type="molecule type" value="Genomic_DNA"/>
</dbReference>
<dbReference type="Gene3D" id="1.10.10.1500">
    <property type="entry name" value="JmjC domain-containing ribosomal oxygenase (ROX), dimer domain"/>
    <property type="match status" value="1"/>
</dbReference>
<feature type="transmembrane region" description="Helical" evidence="5">
    <location>
        <begin position="263"/>
        <end position="291"/>
    </location>
</feature>
<dbReference type="Pfam" id="PF08007">
    <property type="entry name" value="JmjC_2"/>
    <property type="match status" value="1"/>
</dbReference>
<comment type="function">
    <text evidence="4">Oxygenase that can act as both a histone lysine demethylase and a ribosomal histidine hydroxylase.</text>
</comment>
<evidence type="ECO:0000256" key="1">
    <source>
        <dbReference type="ARBA" id="ARBA00022723"/>
    </source>
</evidence>
<evidence type="ECO:0000313" key="7">
    <source>
        <dbReference type="EMBL" id="VDK39422.1"/>
    </source>
</evidence>
<keyword evidence="1 4" id="KW-0479">Metal-binding</keyword>
<keyword evidence="5" id="KW-0472">Membrane</keyword>
<comment type="catalytic activity">
    <reaction evidence="3 4">
        <text>N(6),N(6)-dimethyl-L-lysyl(36)-[histone H3] + 2 2-oxoglutarate + 2 O2 = L-lysyl(36)-[histone H3] + 2 formaldehyde + 2 succinate + 2 CO2</text>
        <dbReference type="Rhea" id="RHEA:42032"/>
        <dbReference type="Rhea" id="RHEA-COMP:9785"/>
        <dbReference type="Rhea" id="RHEA-COMP:9787"/>
        <dbReference type="ChEBI" id="CHEBI:15379"/>
        <dbReference type="ChEBI" id="CHEBI:16526"/>
        <dbReference type="ChEBI" id="CHEBI:16810"/>
        <dbReference type="ChEBI" id="CHEBI:16842"/>
        <dbReference type="ChEBI" id="CHEBI:29969"/>
        <dbReference type="ChEBI" id="CHEBI:30031"/>
        <dbReference type="ChEBI" id="CHEBI:61976"/>
        <dbReference type="EC" id="1.14.11.27"/>
    </reaction>
</comment>
<dbReference type="AlphaFoldDB" id="A0A183D3W2"/>
<keyword evidence="5" id="KW-1133">Transmembrane helix</keyword>
<dbReference type="WBParaSite" id="GPUH_0000340901-mRNA-1">
    <property type="protein sequence ID" value="GPUH_0000340901-mRNA-1"/>
    <property type="gene ID" value="GPUH_0000340901"/>
</dbReference>
<dbReference type="PANTHER" id="PTHR13096:SF8">
    <property type="entry name" value="RIBOSOMAL OXYGENASE 1"/>
    <property type="match status" value="1"/>
</dbReference>
<keyword evidence="2 4" id="KW-0408">Iron</keyword>
<comment type="cofactor">
    <cofactor evidence="4">
        <name>Fe(2+)</name>
        <dbReference type="ChEBI" id="CHEBI:29033"/>
    </cofactor>
    <text evidence="4">Binds 1 Fe(2+) ion per subunit.</text>
</comment>
<keyword evidence="5" id="KW-0812">Transmembrane</keyword>
<reference evidence="9" key="1">
    <citation type="submission" date="2016-06" db="UniProtKB">
        <authorList>
            <consortium name="WormBaseParasite"/>
        </authorList>
    </citation>
    <scope>IDENTIFICATION</scope>
</reference>
<dbReference type="Proteomes" id="UP000271098">
    <property type="component" value="Unassembled WGS sequence"/>
</dbReference>
<keyword evidence="4" id="KW-0223">Dioxygenase</keyword>
<evidence type="ECO:0000256" key="5">
    <source>
        <dbReference type="SAM" id="Phobius"/>
    </source>
</evidence>
<keyword evidence="4" id="KW-0539">Nucleus</keyword>
<dbReference type="OrthoDB" id="425950at2759"/>
<evidence type="ECO:0000256" key="4">
    <source>
        <dbReference type="RuleBase" id="RU366061"/>
    </source>
</evidence>
<evidence type="ECO:0000313" key="8">
    <source>
        <dbReference type="Proteomes" id="UP000271098"/>
    </source>
</evidence>
<feature type="domain" description="JmjC" evidence="6">
    <location>
        <begin position="48"/>
        <end position="195"/>
    </location>
</feature>
<organism evidence="9">
    <name type="scientific">Gongylonema pulchrum</name>
    <dbReference type="NCBI Taxonomy" id="637853"/>
    <lineage>
        <taxon>Eukaryota</taxon>
        <taxon>Metazoa</taxon>
        <taxon>Ecdysozoa</taxon>
        <taxon>Nematoda</taxon>
        <taxon>Chromadorea</taxon>
        <taxon>Rhabditida</taxon>
        <taxon>Spirurina</taxon>
        <taxon>Spiruromorpha</taxon>
        <taxon>Spiruroidea</taxon>
        <taxon>Gongylonematidae</taxon>
        <taxon>Gongylonema</taxon>
    </lineage>
</organism>
<dbReference type="GO" id="GO:0032453">
    <property type="term" value="F:histone H3K4 demethylase activity"/>
    <property type="evidence" value="ECO:0007669"/>
    <property type="project" value="TreeGrafter"/>
</dbReference>
<dbReference type="GO" id="GO:0005730">
    <property type="term" value="C:nucleolus"/>
    <property type="evidence" value="ECO:0007669"/>
    <property type="project" value="TreeGrafter"/>
</dbReference>
<evidence type="ECO:0000256" key="2">
    <source>
        <dbReference type="ARBA" id="ARBA00023004"/>
    </source>
</evidence>